<keyword evidence="7 9" id="KW-0012">Acyltransferase</keyword>
<dbReference type="EC" id="2.3.1.48" evidence="3 9"/>
<dbReference type="InterPro" id="IPR037113">
    <property type="entry name" value="Hat1_N_sf"/>
</dbReference>
<keyword evidence="9" id="KW-0963">Cytoplasm</keyword>
<gene>
    <name evidence="15" type="ORF">AOQ84DRAFT_435410</name>
</gene>
<evidence type="ECO:0000256" key="8">
    <source>
        <dbReference type="ARBA" id="ARBA00048017"/>
    </source>
</evidence>
<dbReference type="Gene3D" id="3.90.360.10">
    <property type="entry name" value="Histone acetyl transferase 1 (HAT1), N-terminal domain"/>
    <property type="match status" value="1"/>
</dbReference>
<keyword evidence="16" id="KW-1185">Reference proteome</keyword>
<feature type="binding site" evidence="11">
    <location>
        <begin position="276"/>
        <end position="278"/>
    </location>
    <ligand>
        <name>acetyl-CoA</name>
        <dbReference type="ChEBI" id="CHEBI:57288"/>
    </ligand>
</feature>
<evidence type="ECO:0000256" key="1">
    <source>
        <dbReference type="ARBA" id="ARBA00004123"/>
    </source>
</evidence>
<comment type="subunit">
    <text evidence="9">Component of the HAT-B complex composed of at least HAT1 and HAT2. The HAT-B complex binds to histone H4 tail.</text>
</comment>
<feature type="region of interest" description="Interaction with histone H4 N-terminus" evidence="11">
    <location>
        <begin position="49"/>
        <end position="51"/>
    </location>
</feature>
<evidence type="ECO:0000256" key="6">
    <source>
        <dbReference type="ARBA" id="ARBA00023242"/>
    </source>
</evidence>
<feature type="region of interest" description="Disordered" evidence="13">
    <location>
        <begin position="476"/>
        <end position="508"/>
    </location>
</feature>
<feature type="site" description="Interaction with histone H4 N-terminus" evidence="12">
    <location>
        <position position="182"/>
    </location>
</feature>
<reference evidence="15 16" key="1">
    <citation type="journal article" date="2016" name="Nat. Commun.">
        <title>Ectomycorrhizal ecology is imprinted in the genome of the dominant symbiotic fungus Cenococcum geophilum.</title>
        <authorList>
            <consortium name="DOE Joint Genome Institute"/>
            <person name="Peter M."/>
            <person name="Kohler A."/>
            <person name="Ohm R.A."/>
            <person name="Kuo A."/>
            <person name="Krutzmann J."/>
            <person name="Morin E."/>
            <person name="Arend M."/>
            <person name="Barry K.W."/>
            <person name="Binder M."/>
            <person name="Choi C."/>
            <person name="Clum A."/>
            <person name="Copeland A."/>
            <person name="Grisel N."/>
            <person name="Haridas S."/>
            <person name="Kipfer T."/>
            <person name="LaButti K."/>
            <person name="Lindquist E."/>
            <person name="Lipzen A."/>
            <person name="Maire R."/>
            <person name="Meier B."/>
            <person name="Mihaltcheva S."/>
            <person name="Molinier V."/>
            <person name="Murat C."/>
            <person name="Poggeler S."/>
            <person name="Quandt C.A."/>
            <person name="Sperisen C."/>
            <person name="Tritt A."/>
            <person name="Tisserant E."/>
            <person name="Crous P.W."/>
            <person name="Henrissat B."/>
            <person name="Nehls U."/>
            <person name="Egli S."/>
            <person name="Spatafora J.W."/>
            <person name="Grigoriev I.V."/>
            <person name="Martin F.M."/>
        </authorList>
    </citation>
    <scope>NUCLEOTIDE SEQUENCE [LARGE SCALE GENOMIC DNA]</scope>
    <source>
        <strain evidence="15 16">CBS 207.34</strain>
    </source>
</reference>
<dbReference type="PANTHER" id="PTHR12046">
    <property type="entry name" value="HISTONE ACETYLTRANSFERASE TYPE B CATALYTIC SUBUNIT"/>
    <property type="match status" value="1"/>
</dbReference>
<evidence type="ECO:0000259" key="14">
    <source>
        <dbReference type="Pfam" id="PF10394"/>
    </source>
</evidence>
<dbReference type="GO" id="GO:0005634">
    <property type="term" value="C:nucleus"/>
    <property type="evidence" value="ECO:0007669"/>
    <property type="project" value="UniProtKB-SubCell"/>
</dbReference>
<evidence type="ECO:0000256" key="4">
    <source>
        <dbReference type="ARBA" id="ARBA00021268"/>
    </source>
</evidence>
<proteinExistence type="inferred from homology"/>
<dbReference type="EMBL" id="KV748526">
    <property type="protein sequence ID" value="OCL14823.1"/>
    <property type="molecule type" value="Genomic_DNA"/>
</dbReference>
<evidence type="ECO:0000256" key="2">
    <source>
        <dbReference type="ARBA" id="ARBA00010543"/>
    </source>
</evidence>
<keyword evidence="6 9" id="KW-0539">Nucleus</keyword>
<evidence type="ECO:0000256" key="3">
    <source>
        <dbReference type="ARBA" id="ARBA00013184"/>
    </source>
</evidence>
<sequence>MAEEIEKWLTGSNEALNVNLVRSTSKSGDLLRVFAKPFHPTFTYPIFGEEETIFGYRNLELNLDFRANDLRPSLDIQYEEKWKPLGGTKAMDLKEMLKDYLPEYVFDGTNTSAELIGSNANAGSWKPPGKLLNSYSLHDKQFEIWCASLADPAAKEIFRRMQIFIPFYIEGGTCQNLDDQDWTMERWTLFLVYEVTPLKKLPGISPYTIVGFSTSYRLWIFPTLEILRATGSISEASNGDSISYTPPQLAKDPETFRYAEPYNPLSAPSRERISQFVILPPYQSQSHGAHLYNTMFALFISTPNIYEITVEDPNEAFDDMRDYCDMLYLRTLPAFASLSLPTVLPASTLVKDANIPTDLILGPDETLTALRHAAKISPRQFARLVEMHLLSTIPPLHRSTVRITRKEKSGHENDRRYYFWRLALKERLYRHNADQLAQMEQSERVEKVEETAKGVEADYARLLEGVEKRAKWAKVQEANGSAVRGGKRKKRVIADDDDDDGDVLGSAQEVVAAKRPKVTG</sequence>
<dbReference type="Gene3D" id="3.40.630.30">
    <property type="match status" value="1"/>
</dbReference>
<dbReference type="GO" id="GO:0031509">
    <property type="term" value="P:subtelomeric heterochromatin formation"/>
    <property type="evidence" value="ECO:0007669"/>
    <property type="project" value="InterPro"/>
</dbReference>
<dbReference type="AlphaFoldDB" id="A0A8E2JZ51"/>
<evidence type="ECO:0000256" key="9">
    <source>
        <dbReference type="PIRNR" id="PIRNR038084"/>
    </source>
</evidence>
<comment type="similarity">
    <text evidence="2 9">Belongs to the HAT1 family.</text>
</comment>
<comment type="catalytic activity">
    <reaction evidence="8 9">
        <text>L-lysyl-[protein] + acetyl-CoA = N(6)-acetyl-L-lysyl-[protein] + CoA + H(+)</text>
        <dbReference type="Rhea" id="RHEA:45948"/>
        <dbReference type="Rhea" id="RHEA-COMP:9752"/>
        <dbReference type="Rhea" id="RHEA-COMP:10731"/>
        <dbReference type="ChEBI" id="CHEBI:15378"/>
        <dbReference type="ChEBI" id="CHEBI:29969"/>
        <dbReference type="ChEBI" id="CHEBI:57287"/>
        <dbReference type="ChEBI" id="CHEBI:57288"/>
        <dbReference type="ChEBI" id="CHEBI:61930"/>
        <dbReference type="EC" id="2.3.1.48"/>
    </reaction>
</comment>
<dbReference type="InterPro" id="IPR016181">
    <property type="entry name" value="Acyl_CoA_acyltransferase"/>
</dbReference>
<evidence type="ECO:0000313" key="16">
    <source>
        <dbReference type="Proteomes" id="UP000250140"/>
    </source>
</evidence>
<evidence type="ECO:0000256" key="7">
    <source>
        <dbReference type="ARBA" id="ARBA00023315"/>
    </source>
</evidence>
<dbReference type="OrthoDB" id="10253098at2759"/>
<dbReference type="InterPro" id="IPR017380">
    <property type="entry name" value="Hist_AcTrfase_B-typ_cat-su"/>
</dbReference>
<feature type="domain" description="Histone acetyl transferase HAT1 N-terminal" evidence="14">
    <location>
        <begin position="8"/>
        <end position="170"/>
    </location>
</feature>
<evidence type="ECO:0000256" key="11">
    <source>
        <dbReference type="PIRSR" id="PIRSR038084-2"/>
    </source>
</evidence>
<dbReference type="GO" id="GO:0042393">
    <property type="term" value="F:histone binding"/>
    <property type="evidence" value="ECO:0007669"/>
    <property type="project" value="InterPro"/>
</dbReference>
<evidence type="ECO:0000256" key="5">
    <source>
        <dbReference type="ARBA" id="ARBA00022679"/>
    </source>
</evidence>
<dbReference type="Pfam" id="PF10394">
    <property type="entry name" value="Hat1_N"/>
    <property type="match status" value="1"/>
</dbReference>
<protein>
    <recommendedName>
        <fullName evidence="4 9">Histone acetyltransferase type B catalytic subunit</fullName>
        <ecNumber evidence="3 9">2.3.1.48</ecNumber>
    </recommendedName>
</protein>
<evidence type="ECO:0000256" key="12">
    <source>
        <dbReference type="PIRSR" id="PIRSR038084-3"/>
    </source>
</evidence>
<organism evidence="15 16">
    <name type="scientific">Glonium stellatum</name>
    <dbReference type="NCBI Taxonomy" id="574774"/>
    <lineage>
        <taxon>Eukaryota</taxon>
        <taxon>Fungi</taxon>
        <taxon>Dikarya</taxon>
        <taxon>Ascomycota</taxon>
        <taxon>Pezizomycotina</taxon>
        <taxon>Dothideomycetes</taxon>
        <taxon>Pleosporomycetidae</taxon>
        <taxon>Gloniales</taxon>
        <taxon>Gloniaceae</taxon>
        <taxon>Glonium</taxon>
    </lineage>
</organism>
<evidence type="ECO:0000313" key="15">
    <source>
        <dbReference type="EMBL" id="OCL14823.1"/>
    </source>
</evidence>
<dbReference type="PIRSF" id="PIRSF038084">
    <property type="entry name" value="HAT-B_cat"/>
    <property type="match status" value="1"/>
</dbReference>
<comment type="subcellular location">
    <subcellularLocation>
        <location evidence="9">Cytoplasm</location>
    </subcellularLocation>
    <subcellularLocation>
        <location evidence="1 9">Nucleus</location>
    </subcellularLocation>
</comment>
<feature type="active site" description="Proton donor/acceptor" evidence="10">
    <location>
        <position position="311"/>
    </location>
</feature>
<dbReference type="GO" id="GO:0004402">
    <property type="term" value="F:histone acetyltransferase activity"/>
    <property type="evidence" value="ECO:0007669"/>
    <property type="project" value="UniProtKB-UniRule"/>
</dbReference>
<dbReference type="InterPro" id="IPR019467">
    <property type="entry name" value="Hat1_N"/>
</dbReference>
<accession>A0A8E2JZ51</accession>
<dbReference type="Gene3D" id="1.10.10.390">
    <property type="match status" value="1"/>
</dbReference>
<keyword evidence="5 9" id="KW-0808">Transferase</keyword>
<name>A0A8E2JZ51_9PEZI</name>
<feature type="binding site" evidence="11">
    <location>
        <position position="314"/>
    </location>
    <ligand>
        <name>acetyl-CoA</name>
        <dbReference type="ChEBI" id="CHEBI:57288"/>
    </ligand>
</feature>
<dbReference type="InterPro" id="IPR013523">
    <property type="entry name" value="Hist_AcTrfase_HAT1_C"/>
</dbReference>
<dbReference type="GO" id="GO:0005737">
    <property type="term" value="C:cytoplasm"/>
    <property type="evidence" value="ECO:0007669"/>
    <property type="project" value="UniProtKB-SubCell"/>
</dbReference>
<dbReference type="Proteomes" id="UP000250140">
    <property type="component" value="Unassembled WGS sequence"/>
</dbReference>
<evidence type="ECO:0000256" key="13">
    <source>
        <dbReference type="SAM" id="MobiDB-lite"/>
    </source>
</evidence>
<evidence type="ECO:0000256" key="10">
    <source>
        <dbReference type="PIRSR" id="PIRSR038084-1"/>
    </source>
</evidence>
<dbReference type="Pfam" id="PF21184">
    <property type="entry name" value="HAT1_C_fung"/>
    <property type="match status" value="1"/>
</dbReference>
<dbReference type="SUPFAM" id="SSF55729">
    <property type="entry name" value="Acyl-CoA N-acyltransferases (Nat)"/>
    <property type="match status" value="1"/>
</dbReference>
<dbReference type="GO" id="GO:0000781">
    <property type="term" value="C:chromosome, telomeric region"/>
    <property type="evidence" value="ECO:0007669"/>
    <property type="project" value="GOC"/>
</dbReference>
<comment type="function">
    <text evidence="9">Catalytic component of the histone acetylase B (HAT-B) complex. Has intrinsic substrate specificity that modifies lysine in recognition sequence GXGKXG. Involved in DNA double-strand break repair.</text>
</comment>